<feature type="active site" description="Nucleophile" evidence="9">
    <location>
        <position position="167"/>
    </location>
</feature>
<feature type="domain" description="L,D-TPase catalytic" evidence="11">
    <location>
        <begin position="51"/>
        <end position="191"/>
    </location>
</feature>
<dbReference type="Pfam" id="PF03734">
    <property type="entry name" value="YkuD"/>
    <property type="match status" value="1"/>
</dbReference>
<keyword evidence="4" id="KW-0808">Transferase</keyword>
<evidence type="ECO:0000256" key="3">
    <source>
        <dbReference type="ARBA" id="ARBA00022676"/>
    </source>
</evidence>
<dbReference type="GO" id="GO:0005576">
    <property type="term" value="C:extracellular region"/>
    <property type="evidence" value="ECO:0007669"/>
    <property type="project" value="TreeGrafter"/>
</dbReference>
<reference evidence="12 13" key="1">
    <citation type="submission" date="2019-09" db="EMBL/GenBank/DDBJ databases">
        <authorList>
            <person name="Park J.-S."/>
            <person name="Choi H.-J."/>
        </authorList>
    </citation>
    <scope>NUCLEOTIDE SEQUENCE [LARGE SCALE GENOMIC DNA]</scope>
    <source>
        <strain evidence="12 13">176SS1-4</strain>
    </source>
</reference>
<keyword evidence="3" id="KW-0328">Glycosyltransferase</keyword>
<keyword evidence="8 9" id="KW-0961">Cell wall biogenesis/degradation</keyword>
<dbReference type="PANTHER" id="PTHR30582">
    <property type="entry name" value="L,D-TRANSPEPTIDASE"/>
    <property type="match status" value="1"/>
</dbReference>
<dbReference type="InterPro" id="IPR050979">
    <property type="entry name" value="LD-transpeptidase"/>
</dbReference>
<dbReference type="SUPFAM" id="SSF141523">
    <property type="entry name" value="L,D-transpeptidase catalytic domain-like"/>
    <property type="match status" value="1"/>
</dbReference>
<dbReference type="EMBL" id="VYQE01000005">
    <property type="protein sequence ID" value="KAA9006021.1"/>
    <property type="molecule type" value="Genomic_DNA"/>
</dbReference>
<dbReference type="PROSITE" id="PS51318">
    <property type="entry name" value="TAT"/>
    <property type="match status" value="1"/>
</dbReference>
<evidence type="ECO:0000313" key="13">
    <source>
        <dbReference type="Proteomes" id="UP000326554"/>
    </source>
</evidence>
<evidence type="ECO:0000256" key="10">
    <source>
        <dbReference type="SAM" id="SignalP"/>
    </source>
</evidence>
<dbReference type="InterPro" id="IPR006311">
    <property type="entry name" value="TAT_signal"/>
</dbReference>
<dbReference type="Proteomes" id="UP000326554">
    <property type="component" value="Unassembled WGS sequence"/>
</dbReference>
<dbReference type="PANTHER" id="PTHR30582:SF24">
    <property type="entry name" value="L,D-TRANSPEPTIDASE ERFK_SRFK-RELATED"/>
    <property type="match status" value="1"/>
</dbReference>
<dbReference type="GO" id="GO:0016757">
    <property type="term" value="F:glycosyltransferase activity"/>
    <property type="evidence" value="ECO:0007669"/>
    <property type="project" value="UniProtKB-KW"/>
</dbReference>
<dbReference type="InterPro" id="IPR005490">
    <property type="entry name" value="LD_TPept_cat_dom"/>
</dbReference>
<organism evidence="12 13">
    <name type="scientific">Histidinibacterium aquaticum</name>
    <dbReference type="NCBI Taxonomy" id="2613962"/>
    <lineage>
        <taxon>Bacteria</taxon>
        <taxon>Pseudomonadati</taxon>
        <taxon>Pseudomonadota</taxon>
        <taxon>Alphaproteobacteria</taxon>
        <taxon>Rhodobacterales</taxon>
        <taxon>Paracoccaceae</taxon>
        <taxon>Histidinibacterium</taxon>
    </lineage>
</organism>
<dbReference type="GO" id="GO:0008360">
    <property type="term" value="P:regulation of cell shape"/>
    <property type="evidence" value="ECO:0007669"/>
    <property type="project" value="UniProtKB-UniRule"/>
</dbReference>
<dbReference type="UniPathway" id="UPA00219"/>
<evidence type="ECO:0000256" key="4">
    <source>
        <dbReference type="ARBA" id="ARBA00022679"/>
    </source>
</evidence>
<dbReference type="InterPro" id="IPR038063">
    <property type="entry name" value="Transpep_catalytic_dom"/>
</dbReference>
<evidence type="ECO:0000256" key="2">
    <source>
        <dbReference type="ARBA" id="ARBA00005992"/>
    </source>
</evidence>
<feature type="active site" description="Proton donor/acceptor" evidence="9">
    <location>
        <position position="151"/>
    </location>
</feature>
<dbReference type="Gene3D" id="2.40.440.10">
    <property type="entry name" value="L,D-transpeptidase catalytic domain-like"/>
    <property type="match status" value="1"/>
</dbReference>
<feature type="chain" id="PRO_5023941451" evidence="10">
    <location>
        <begin position="28"/>
        <end position="191"/>
    </location>
</feature>
<sequence length="191" mass="20944">MLNRRSFIASALATGAAVSLGPAPASAQESFVFPPQMMPRMFQLAEPLPPGTIHVFPQDFGLYWSLPSGDGRVIRYSVGIGRAGLYETGEFYVGAKKEWPAWTPTDEMIERDPAAYEQYADGMPGGPDNPLGARALYLFQPQRGDTFLRIHGTTLPNTIGRRVSNGCVRLVNSHIIHLYDQVPQGTPVKLL</sequence>
<evidence type="ECO:0000256" key="7">
    <source>
        <dbReference type="ARBA" id="ARBA00022984"/>
    </source>
</evidence>
<dbReference type="PROSITE" id="PS52029">
    <property type="entry name" value="LD_TPASE"/>
    <property type="match status" value="1"/>
</dbReference>
<evidence type="ECO:0000256" key="9">
    <source>
        <dbReference type="PROSITE-ProRule" id="PRU01373"/>
    </source>
</evidence>
<evidence type="ECO:0000259" key="11">
    <source>
        <dbReference type="PROSITE" id="PS52029"/>
    </source>
</evidence>
<evidence type="ECO:0000256" key="5">
    <source>
        <dbReference type="ARBA" id="ARBA00022801"/>
    </source>
</evidence>
<comment type="similarity">
    <text evidence="2">Belongs to the YkuD family.</text>
</comment>
<name>A0A5J5GD77_9RHOB</name>
<keyword evidence="5" id="KW-0378">Hydrolase</keyword>
<evidence type="ECO:0000256" key="1">
    <source>
        <dbReference type="ARBA" id="ARBA00004752"/>
    </source>
</evidence>
<gene>
    <name evidence="12" type="ORF">F3S47_15830</name>
</gene>
<evidence type="ECO:0000256" key="6">
    <source>
        <dbReference type="ARBA" id="ARBA00022960"/>
    </source>
</evidence>
<protein>
    <submittedName>
        <fullName evidence="12">L,D-transpeptidase</fullName>
    </submittedName>
</protein>
<evidence type="ECO:0000256" key="8">
    <source>
        <dbReference type="ARBA" id="ARBA00023316"/>
    </source>
</evidence>
<dbReference type="GO" id="GO:0018104">
    <property type="term" value="P:peptidoglycan-protein cross-linking"/>
    <property type="evidence" value="ECO:0007669"/>
    <property type="project" value="TreeGrafter"/>
</dbReference>
<dbReference type="AlphaFoldDB" id="A0A5J5GD77"/>
<proteinExistence type="inferred from homology"/>
<evidence type="ECO:0000313" key="12">
    <source>
        <dbReference type="EMBL" id="KAA9006021.1"/>
    </source>
</evidence>
<dbReference type="RefSeq" id="WP_150446273.1">
    <property type="nucleotide sequence ID" value="NZ_VYQE01000005.1"/>
</dbReference>
<keyword evidence="10" id="KW-0732">Signal</keyword>
<feature type="signal peptide" evidence="10">
    <location>
        <begin position="1"/>
        <end position="27"/>
    </location>
</feature>
<dbReference type="CDD" id="cd16913">
    <property type="entry name" value="YkuD_like"/>
    <property type="match status" value="1"/>
</dbReference>
<accession>A0A5J5GD77</accession>
<dbReference type="GO" id="GO:0071555">
    <property type="term" value="P:cell wall organization"/>
    <property type="evidence" value="ECO:0007669"/>
    <property type="project" value="UniProtKB-UniRule"/>
</dbReference>
<comment type="caution">
    <text evidence="12">The sequence shown here is derived from an EMBL/GenBank/DDBJ whole genome shotgun (WGS) entry which is preliminary data.</text>
</comment>
<comment type="pathway">
    <text evidence="1 9">Cell wall biogenesis; peptidoglycan biosynthesis.</text>
</comment>
<keyword evidence="7 9" id="KW-0573">Peptidoglycan synthesis</keyword>
<dbReference type="GO" id="GO:0071972">
    <property type="term" value="F:peptidoglycan L,D-transpeptidase activity"/>
    <property type="evidence" value="ECO:0007669"/>
    <property type="project" value="TreeGrafter"/>
</dbReference>
<keyword evidence="13" id="KW-1185">Reference proteome</keyword>
<keyword evidence="6 9" id="KW-0133">Cell shape</keyword>